<accession>A0ABQ1WFB9</accession>
<evidence type="ECO:0000256" key="1">
    <source>
        <dbReference type="SAM" id="MobiDB-lite"/>
    </source>
</evidence>
<keyword evidence="3" id="KW-1185">Reference proteome</keyword>
<gene>
    <name evidence="2" type="ORF">GCM10011378_01620</name>
</gene>
<protein>
    <submittedName>
        <fullName evidence="2">Uncharacterized protein</fullName>
    </submittedName>
</protein>
<organism evidence="2 3">
    <name type="scientific">Hymenobacter glacieicola</name>
    <dbReference type="NCBI Taxonomy" id="1562124"/>
    <lineage>
        <taxon>Bacteria</taxon>
        <taxon>Pseudomonadati</taxon>
        <taxon>Bacteroidota</taxon>
        <taxon>Cytophagia</taxon>
        <taxon>Cytophagales</taxon>
        <taxon>Hymenobacteraceae</taxon>
        <taxon>Hymenobacter</taxon>
    </lineage>
</organism>
<feature type="region of interest" description="Disordered" evidence="1">
    <location>
        <begin position="1"/>
        <end position="26"/>
    </location>
</feature>
<dbReference type="Proteomes" id="UP000601361">
    <property type="component" value="Unassembled WGS sequence"/>
</dbReference>
<comment type="caution">
    <text evidence="2">The sequence shown here is derived from an EMBL/GenBank/DDBJ whole genome shotgun (WGS) entry which is preliminary data.</text>
</comment>
<evidence type="ECO:0000313" key="3">
    <source>
        <dbReference type="Proteomes" id="UP000601361"/>
    </source>
</evidence>
<name>A0ABQ1WFB9_9BACT</name>
<evidence type="ECO:0000313" key="2">
    <source>
        <dbReference type="EMBL" id="GGG28477.1"/>
    </source>
</evidence>
<proteinExistence type="predicted"/>
<dbReference type="EMBL" id="BMGS01000001">
    <property type="protein sequence ID" value="GGG28477.1"/>
    <property type="molecule type" value="Genomic_DNA"/>
</dbReference>
<reference evidence="3" key="1">
    <citation type="journal article" date="2019" name="Int. J. Syst. Evol. Microbiol.">
        <title>The Global Catalogue of Microorganisms (GCM) 10K type strain sequencing project: providing services to taxonomists for standard genome sequencing and annotation.</title>
        <authorList>
            <consortium name="The Broad Institute Genomics Platform"/>
            <consortium name="The Broad Institute Genome Sequencing Center for Infectious Disease"/>
            <person name="Wu L."/>
            <person name="Ma J."/>
        </authorList>
    </citation>
    <scope>NUCLEOTIDE SEQUENCE [LARGE SCALE GENOMIC DNA]</scope>
    <source>
        <strain evidence="3">CGMCC 1.12990</strain>
    </source>
</reference>
<sequence length="55" mass="5843">MAGASVGHRGIRPRKEGGYLAAEKASNSNNTRYSSAFAFAGKPEQLPKHGNPTAW</sequence>